<name>A0A1H3CL80_9PSEU</name>
<dbReference type="Proteomes" id="UP000199515">
    <property type="component" value="Unassembled WGS sequence"/>
</dbReference>
<dbReference type="RefSeq" id="WP_091289204.1">
    <property type="nucleotide sequence ID" value="NZ_FNON01000003.1"/>
</dbReference>
<dbReference type="PANTHER" id="PTHR35908:SF1">
    <property type="entry name" value="CONSERVED PROTEIN"/>
    <property type="match status" value="1"/>
</dbReference>
<dbReference type="CDD" id="cd06587">
    <property type="entry name" value="VOC"/>
    <property type="match status" value="1"/>
</dbReference>
<dbReference type="EMBL" id="FNON01000003">
    <property type="protein sequence ID" value="SDX54913.1"/>
    <property type="molecule type" value="Genomic_DNA"/>
</dbReference>
<dbReference type="PANTHER" id="PTHR35908">
    <property type="entry name" value="HYPOTHETICAL FUSION PROTEIN"/>
    <property type="match status" value="1"/>
</dbReference>
<dbReference type="Gene3D" id="3.10.180.10">
    <property type="entry name" value="2,3-Dihydroxybiphenyl 1,2-Dioxygenase, domain 1"/>
    <property type="match status" value="1"/>
</dbReference>
<organism evidence="2 3">
    <name type="scientific">Amycolatopsis xylanica</name>
    <dbReference type="NCBI Taxonomy" id="589385"/>
    <lineage>
        <taxon>Bacteria</taxon>
        <taxon>Bacillati</taxon>
        <taxon>Actinomycetota</taxon>
        <taxon>Actinomycetes</taxon>
        <taxon>Pseudonocardiales</taxon>
        <taxon>Pseudonocardiaceae</taxon>
        <taxon>Amycolatopsis</taxon>
    </lineage>
</organism>
<keyword evidence="3" id="KW-1185">Reference proteome</keyword>
<gene>
    <name evidence="2" type="ORF">SAMN05421504_10374</name>
</gene>
<dbReference type="InterPro" id="IPR029068">
    <property type="entry name" value="Glyas_Bleomycin-R_OHBP_Dase"/>
</dbReference>
<reference evidence="2 3" key="1">
    <citation type="submission" date="2016-10" db="EMBL/GenBank/DDBJ databases">
        <authorList>
            <person name="de Groot N.N."/>
        </authorList>
    </citation>
    <scope>NUCLEOTIDE SEQUENCE [LARGE SCALE GENOMIC DNA]</scope>
    <source>
        <strain evidence="2 3">CPCC 202699</strain>
    </source>
</reference>
<evidence type="ECO:0000313" key="3">
    <source>
        <dbReference type="Proteomes" id="UP000199515"/>
    </source>
</evidence>
<dbReference type="STRING" id="589385.SAMN05421504_10374"/>
<dbReference type="AlphaFoldDB" id="A0A1H3CL80"/>
<sequence>MSSFVQNIAFDCADPYKLASFWSKVVDRPQAEEDFPGDPEAIVELVAGGLTLFFQRVPEEKSVKNRVHVCLRPSDRTRDEEVGRLLEIGAGFVSDQREPDGTGWVVLADPEGNEFCVLRSPGELAY</sequence>
<accession>A0A1H3CL80</accession>
<dbReference type="OrthoDB" id="5524593at2"/>
<evidence type="ECO:0000313" key="2">
    <source>
        <dbReference type="EMBL" id="SDX54913.1"/>
    </source>
</evidence>
<dbReference type="Pfam" id="PF18029">
    <property type="entry name" value="Glyoxalase_6"/>
    <property type="match status" value="1"/>
</dbReference>
<dbReference type="InterPro" id="IPR041581">
    <property type="entry name" value="Glyoxalase_6"/>
</dbReference>
<feature type="domain" description="Glyoxalase-like" evidence="1">
    <location>
        <begin position="8"/>
        <end position="118"/>
    </location>
</feature>
<protein>
    <recommendedName>
        <fullName evidence="1">Glyoxalase-like domain-containing protein</fullName>
    </recommendedName>
</protein>
<dbReference type="SUPFAM" id="SSF54593">
    <property type="entry name" value="Glyoxalase/Bleomycin resistance protein/Dihydroxybiphenyl dioxygenase"/>
    <property type="match status" value="1"/>
</dbReference>
<proteinExistence type="predicted"/>
<evidence type="ECO:0000259" key="1">
    <source>
        <dbReference type="Pfam" id="PF18029"/>
    </source>
</evidence>